<dbReference type="CDD" id="cd05379">
    <property type="entry name" value="CAP_bacterial"/>
    <property type="match status" value="1"/>
</dbReference>
<keyword evidence="2" id="KW-1133">Transmembrane helix</keyword>
<evidence type="ECO:0000313" key="4">
    <source>
        <dbReference type="EMBL" id="MBJ3808975.1"/>
    </source>
</evidence>
<feature type="compositionally biased region" description="Basic and acidic residues" evidence="1">
    <location>
        <begin position="139"/>
        <end position="161"/>
    </location>
</feature>
<dbReference type="Proteomes" id="UP000634780">
    <property type="component" value="Unassembled WGS sequence"/>
</dbReference>
<sequence>MNPQDPADPLSHPHPADPTAPGGPYPHHPDPYAYDPSTGPGQAYPSRYGANAHLADGVTSISPPGSGTPGSRAELRQRRTTRRRRQAIAAGAGIAAIAALTAVMQWGTDGSDTPEKTAAAAMETDESTPSSEAPSPTPEAEKSKSAKPSKSAEPKKSESAKPSKKSAKTPAAEPAKPKPPAPPKTSRPTPTPTPTPKAPSDAGSASGSTAQQVLTLVNAERQQAGCRPLTNNSKLATAAQRHSADMKARNYFSHTSPDGTDPGQRITAAGYRWSTYGENIARGQQTAKSVMTSWMNSEGHRANILNCSFKELGVGIVKGSGGPWWTQNFGAR</sequence>
<feature type="compositionally biased region" description="Low complexity" evidence="1">
    <location>
        <begin position="62"/>
        <end position="72"/>
    </location>
</feature>
<gene>
    <name evidence="4" type="ORF">JGB26_17945</name>
</gene>
<keyword evidence="5" id="KW-1185">Reference proteome</keyword>
<feature type="domain" description="SCP" evidence="3">
    <location>
        <begin position="214"/>
        <end position="329"/>
    </location>
</feature>
<feature type="region of interest" description="Disordered" evidence="1">
    <location>
        <begin position="108"/>
        <end position="209"/>
    </location>
</feature>
<feature type="compositionally biased region" description="Pro residues" evidence="1">
    <location>
        <begin position="177"/>
        <end position="197"/>
    </location>
</feature>
<accession>A0ABS0X6Z0</accession>
<feature type="transmembrane region" description="Helical" evidence="2">
    <location>
        <begin position="87"/>
        <end position="107"/>
    </location>
</feature>
<dbReference type="PRINTS" id="PR01217">
    <property type="entry name" value="PRICHEXTENSN"/>
</dbReference>
<reference evidence="4 5" key="1">
    <citation type="submission" date="2020-12" db="EMBL/GenBank/DDBJ databases">
        <title>Streptomyces typhae sp. nov., a novel endophytic actinomycete isolated from the root of cattail pollen (Typha angustifolia L.).</title>
        <authorList>
            <person name="Peng C."/>
            <person name="Liu C."/>
        </authorList>
    </citation>
    <scope>NUCLEOTIDE SEQUENCE [LARGE SCALE GENOMIC DNA]</scope>
    <source>
        <strain evidence="4 5">JCM 4753</strain>
    </source>
</reference>
<dbReference type="Gene3D" id="3.40.33.10">
    <property type="entry name" value="CAP"/>
    <property type="match status" value="1"/>
</dbReference>
<dbReference type="InterPro" id="IPR035940">
    <property type="entry name" value="CAP_sf"/>
</dbReference>
<dbReference type="SUPFAM" id="SSF55797">
    <property type="entry name" value="PR-1-like"/>
    <property type="match status" value="1"/>
</dbReference>
<keyword evidence="2" id="KW-0472">Membrane</keyword>
<dbReference type="PANTHER" id="PTHR31157">
    <property type="entry name" value="SCP DOMAIN-CONTAINING PROTEIN"/>
    <property type="match status" value="1"/>
</dbReference>
<evidence type="ECO:0000256" key="2">
    <source>
        <dbReference type="SAM" id="Phobius"/>
    </source>
</evidence>
<dbReference type="RefSeq" id="WP_190117229.1">
    <property type="nucleotide sequence ID" value="NZ_BMVR01000007.1"/>
</dbReference>
<comment type="caution">
    <text evidence="4">The sequence shown here is derived from an EMBL/GenBank/DDBJ whole genome shotgun (WGS) entry which is preliminary data.</text>
</comment>
<dbReference type="InterPro" id="IPR014044">
    <property type="entry name" value="CAP_dom"/>
</dbReference>
<name>A0ABS0X6Z0_9ACTN</name>
<keyword evidence="2" id="KW-0812">Transmembrane</keyword>
<evidence type="ECO:0000256" key="1">
    <source>
        <dbReference type="SAM" id="MobiDB-lite"/>
    </source>
</evidence>
<organism evidence="4 5">
    <name type="scientific">Streptomyces flavofungini</name>
    <dbReference type="NCBI Taxonomy" id="68200"/>
    <lineage>
        <taxon>Bacteria</taxon>
        <taxon>Bacillati</taxon>
        <taxon>Actinomycetota</taxon>
        <taxon>Actinomycetes</taxon>
        <taxon>Kitasatosporales</taxon>
        <taxon>Streptomycetaceae</taxon>
        <taxon>Streptomyces</taxon>
    </lineage>
</organism>
<evidence type="ECO:0000259" key="3">
    <source>
        <dbReference type="Pfam" id="PF00188"/>
    </source>
</evidence>
<dbReference type="Pfam" id="PF00188">
    <property type="entry name" value="CAP"/>
    <property type="match status" value="1"/>
</dbReference>
<feature type="compositionally biased region" description="Pro residues" evidence="1">
    <location>
        <begin position="16"/>
        <end position="26"/>
    </location>
</feature>
<dbReference type="EMBL" id="JAEKOZ010000010">
    <property type="protein sequence ID" value="MBJ3808975.1"/>
    <property type="molecule type" value="Genomic_DNA"/>
</dbReference>
<evidence type="ECO:0000313" key="5">
    <source>
        <dbReference type="Proteomes" id="UP000634780"/>
    </source>
</evidence>
<dbReference type="PANTHER" id="PTHR31157:SF1">
    <property type="entry name" value="SCP DOMAIN-CONTAINING PROTEIN"/>
    <property type="match status" value="1"/>
</dbReference>
<protein>
    <submittedName>
        <fullName evidence="4">CAP domain-containing protein</fullName>
    </submittedName>
</protein>
<proteinExistence type="predicted"/>
<feature type="region of interest" description="Disordered" evidence="1">
    <location>
        <begin position="1"/>
        <end position="87"/>
    </location>
</feature>